<gene>
    <name evidence="8" type="ORF">VB738_02050</name>
</gene>
<name>A0ABU5RQI7_9CYAN</name>
<sequence length="175" mass="18493">MVLFVLTYAIAEAFLLPAAPATLLAGRFYGLVLGSALVVLGASLGAIAVFVMTRRWLRPQASHWLERSRHLEALQLVVSQEGLRVMVLARLSPVLPFNLLNVAYGLSDIRPLTFAVGLVGIVPGAVLYVGLGTAVSGSDVTGFQMVGLLATLACALLLARRLLPALRSPQPPGQP</sequence>
<keyword evidence="5 6" id="KW-0472">Membrane</keyword>
<evidence type="ECO:0000313" key="9">
    <source>
        <dbReference type="Proteomes" id="UP001304461"/>
    </source>
</evidence>
<organism evidence="8 9">
    <name type="scientific">Cyanobium gracile UHCC 0139</name>
    <dbReference type="NCBI Taxonomy" id="3110308"/>
    <lineage>
        <taxon>Bacteria</taxon>
        <taxon>Bacillati</taxon>
        <taxon>Cyanobacteriota</taxon>
        <taxon>Cyanophyceae</taxon>
        <taxon>Synechococcales</taxon>
        <taxon>Prochlorococcaceae</taxon>
        <taxon>Cyanobium</taxon>
    </lineage>
</organism>
<comment type="caution">
    <text evidence="6">Lacks conserved residue(s) required for the propagation of feature annotation.</text>
</comment>
<comment type="similarity">
    <text evidence="6">Belongs to the TVP38/TMEM64 family.</text>
</comment>
<evidence type="ECO:0000256" key="3">
    <source>
        <dbReference type="ARBA" id="ARBA00022692"/>
    </source>
</evidence>
<evidence type="ECO:0000313" key="8">
    <source>
        <dbReference type="EMBL" id="MEA5390035.1"/>
    </source>
</evidence>
<dbReference type="RefSeq" id="WP_323304155.1">
    <property type="nucleotide sequence ID" value="NZ_JAYGHX010000001.1"/>
</dbReference>
<feature type="domain" description="VTT" evidence="7">
    <location>
        <begin position="17"/>
        <end position="133"/>
    </location>
</feature>
<dbReference type="Pfam" id="PF09335">
    <property type="entry name" value="VTT_dom"/>
    <property type="match status" value="1"/>
</dbReference>
<evidence type="ECO:0000256" key="5">
    <source>
        <dbReference type="ARBA" id="ARBA00023136"/>
    </source>
</evidence>
<proteinExistence type="inferred from homology"/>
<dbReference type="InterPro" id="IPR032816">
    <property type="entry name" value="VTT_dom"/>
</dbReference>
<keyword evidence="9" id="KW-1185">Reference proteome</keyword>
<evidence type="ECO:0000256" key="6">
    <source>
        <dbReference type="RuleBase" id="RU366058"/>
    </source>
</evidence>
<dbReference type="PANTHER" id="PTHR12677:SF59">
    <property type="entry name" value="GOLGI APPARATUS MEMBRANE PROTEIN TVP38-RELATED"/>
    <property type="match status" value="1"/>
</dbReference>
<comment type="subcellular location">
    <subcellularLocation>
        <location evidence="1 6">Cell membrane</location>
        <topology evidence="1 6">Multi-pass membrane protein</topology>
    </subcellularLocation>
</comment>
<dbReference type="Proteomes" id="UP001304461">
    <property type="component" value="Unassembled WGS sequence"/>
</dbReference>
<comment type="caution">
    <text evidence="8">The sequence shown here is derived from an EMBL/GenBank/DDBJ whole genome shotgun (WGS) entry which is preliminary data.</text>
</comment>
<feature type="transmembrane region" description="Helical" evidence="6">
    <location>
        <begin position="28"/>
        <end position="52"/>
    </location>
</feature>
<keyword evidence="3 6" id="KW-0812">Transmembrane</keyword>
<dbReference type="EMBL" id="JAYGHX010000001">
    <property type="protein sequence ID" value="MEA5390035.1"/>
    <property type="molecule type" value="Genomic_DNA"/>
</dbReference>
<feature type="transmembrane region" description="Helical" evidence="6">
    <location>
        <begin position="141"/>
        <end position="159"/>
    </location>
</feature>
<dbReference type="InterPro" id="IPR015414">
    <property type="entry name" value="TMEM64"/>
</dbReference>
<evidence type="ECO:0000259" key="7">
    <source>
        <dbReference type="Pfam" id="PF09335"/>
    </source>
</evidence>
<dbReference type="PANTHER" id="PTHR12677">
    <property type="entry name" value="GOLGI APPARATUS MEMBRANE PROTEIN TVP38-RELATED"/>
    <property type="match status" value="1"/>
</dbReference>
<protein>
    <recommendedName>
        <fullName evidence="6">TVP38/TMEM64 family membrane protein</fullName>
    </recommendedName>
</protein>
<evidence type="ECO:0000256" key="4">
    <source>
        <dbReference type="ARBA" id="ARBA00022989"/>
    </source>
</evidence>
<evidence type="ECO:0000256" key="2">
    <source>
        <dbReference type="ARBA" id="ARBA00022475"/>
    </source>
</evidence>
<keyword evidence="2 6" id="KW-1003">Cell membrane</keyword>
<keyword evidence="4 6" id="KW-1133">Transmembrane helix</keyword>
<accession>A0ABU5RQI7</accession>
<feature type="transmembrane region" description="Helical" evidence="6">
    <location>
        <begin position="112"/>
        <end position="135"/>
    </location>
</feature>
<evidence type="ECO:0000256" key="1">
    <source>
        <dbReference type="ARBA" id="ARBA00004651"/>
    </source>
</evidence>
<reference evidence="8 9" key="1">
    <citation type="submission" date="2023-12" db="EMBL/GenBank/DDBJ databases">
        <title>Baltic Sea Cyanobacteria.</title>
        <authorList>
            <person name="Delbaje E."/>
            <person name="Fewer D.P."/>
            <person name="Shishido T.K."/>
        </authorList>
    </citation>
    <scope>NUCLEOTIDE SEQUENCE [LARGE SCALE GENOMIC DNA]</scope>
    <source>
        <strain evidence="8 9">UHCC 0139</strain>
    </source>
</reference>